<dbReference type="InterPro" id="IPR038607">
    <property type="entry name" value="PhoD-like_sf"/>
</dbReference>
<dbReference type="PANTHER" id="PTHR33987:SF1">
    <property type="entry name" value="CALCINEURIN-LIKE METALLO-PHOSPHOESTERASE SUPERFAMILY PROTEIN"/>
    <property type="match status" value="1"/>
</dbReference>
<gene>
    <name evidence="3" type="ORF">F8C67_01440</name>
</gene>
<dbReference type="CDD" id="cd07389">
    <property type="entry name" value="MPP_PhoD"/>
    <property type="match status" value="1"/>
</dbReference>
<evidence type="ECO:0000256" key="1">
    <source>
        <dbReference type="SAM" id="SignalP"/>
    </source>
</evidence>
<dbReference type="Proteomes" id="UP000468650">
    <property type="component" value="Unassembled WGS sequence"/>
</dbReference>
<dbReference type="EMBL" id="WBVO01000001">
    <property type="protein sequence ID" value="KAB2814425.1"/>
    <property type="molecule type" value="Genomic_DNA"/>
</dbReference>
<dbReference type="RefSeq" id="WP_151666005.1">
    <property type="nucleotide sequence ID" value="NZ_WBVO01000001.1"/>
</dbReference>
<dbReference type="InterPro" id="IPR036116">
    <property type="entry name" value="FN3_sf"/>
</dbReference>
<comment type="caution">
    <text evidence="3">The sequence shown here is derived from an EMBL/GenBank/DDBJ whole genome shotgun (WGS) entry which is preliminary data.</text>
</comment>
<evidence type="ECO:0000313" key="3">
    <source>
        <dbReference type="EMBL" id="KAB2814425.1"/>
    </source>
</evidence>
<dbReference type="InterPro" id="IPR029052">
    <property type="entry name" value="Metallo-depent_PP-like"/>
</dbReference>
<dbReference type="SUPFAM" id="SSF49265">
    <property type="entry name" value="Fibronectin type III"/>
    <property type="match status" value="1"/>
</dbReference>
<sequence>MTKIRQLLVLCLFPILGMAQSNDYIFTIGEATHRSIHYSITPVNRNIETIEALVVEAATNDTLYFEYAEPGNSPYDRDVFNYVFSGLKVNTEYVIVVTAFDLNGEQRISKYPVTTLQDWVHDGAYPQISFVTGSCAYINDPETDRPGNGYGGGYEIYDAMLNEDVDFNLWLGDNLYYRPSDVSDDSGLSYRYKTSFSHGGKAKLLADRPNLAIWDDHDVGPNNSTSAYIDLSSTIGIFQSFWARRRYGAHFDHSHSVDNRWVSQYGDVVVIGLDNRTYRTSEHSNEPQILGKDQIDWFLNTIEMYKRSSFIIVAFGGQVLNSAQVYENYAQYPEELSYLMEGIQRTGYSNLVFFTGDRHHSELSRVDLDSVRILDFTVSPLTSGISTVAEGEQNDNRVGEAIIQRNYAVVEITGGRGERTLKVTYKDVNGDEISSHEFKSM</sequence>
<dbReference type="AlphaFoldDB" id="A0A6N6RLH4"/>
<keyword evidence="1" id="KW-0732">Signal</keyword>
<feature type="domain" description="PhoD-like phosphatase metallophosphatase" evidence="2">
    <location>
        <begin position="147"/>
        <end position="429"/>
    </location>
</feature>
<evidence type="ECO:0000313" key="4">
    <source>
        <dbReference type="Proteomes" id="UP000468650"/>
    </source>
</evidence>
<dbReference type="PANTHER" id="PTHR33987">
    <property type="entry name" value="CALCINEURIN-LIKE METALLO-PHOSPHOESTERASE SUPERFAMILY PROTEIN"/>
    <property type="match status" value="1"/>
</dbReference>
<proteinExistence type="predicted"/>
<organism evidence="3 4">
    <name type="scientific">Phaeocystidibacter luteus</name>
    <dbReference type="NCBI Taxonomy" id="911197"/>
    <lineage>
        <taxon>Bacteria</taxon>
        <taxon>Pseudomonadati</taxon>
        <taxon>Bacteroidota</taxon>
        <taxon>Flavobacteriia</taxon>
        <taxon>Flavobacteriales</taxon>
        <taxon>Phaeocystidibacteraceae</taxon>
        <taxon>Phaeocystidibacter</taxon>
    </lineage>
</organism>
<feature type="signal peptide" evidence="1">
    <location>
        <begin position="1"/>
        <end position="21"/>
    </location>
</feature>
<dbReference type="Gene3D" id="3.60.21.70">
    <property type="entry name" value="PhoD-like phosphatase"/>
    <property type="match status" value="1"/>
</dbReference>
<accession>A0A6N6RLH4</accession>
<dbReference type="Pfam" id="PF09423">
    <property type="entry name" value="PhoD"/>
    <property type="match status" value="1"/>
</dbReference>
<protein>
    <submittedName>
        <fullName evidence="3">Alkaline phosphatase family protein</fullName>
    </submittedName>
</protein>
<dbReference type="InterPro" id="IPR018946">
    <property type="entry name" value="PhoD-like_MPP"/>
</dbReference>
<reference evidence="3 4" key="1">
    <citation type="submission" date="2019-09" db="EMBL/GenBank/DDBJ databases">
        <title>Genomes of family Cryomorphaceae.</title>
        <authorList>
            <person name="Bowman J.P."/>
        </authorList>
    </citation>
    <scope>NUCLEOTIDE SEQUENCE [LARGE SCALE GENOMIC DNA]</scope>
    <source>
        <strain evidence="3 4">LMG 25704</strain>
    </source>
</reference>
<name>A0A6N6RLH4_9FLAO</name>
<dbReference type="OrthoDB" id="9763616at2"/>
<evidence type="ECO:0000259" key="2">
    <source>
        <dbReference type="Pfam" id="PF09423"/>
    </source>
</evidence>
<dbReference type="SUPFAM" id="SSF56300">
    <property type="entry name" value="Metallo-dependent phosphatases"/>
    <property type="match status" value="1"/>
</dbReference>
<keyword evidence="4" id="KW-1185">Reference proteome</keyword>
<feature type="chain" id="PRO_5026883900" evidence="1">
    <location>
        <begin position="22"/>
        <end position="441"/>
    </location>
</feature>